<name>A0A424FN01_9HYPH</name>
<protein>
    <recommendedName>
        <fullName evidence="5">5-formyltetrahydrofolate cyclo-ligase</fullName>
        <ecNumber evidence="5">6.3.3.2</ecNumber>
    </recommendedName>
</protein>
<dbReference type="SUPFAM" id="SSF100950">
    <property type="entry name" value="NagB/RpiA/CoA transferase-like"/>
    <property type="match status" value="1"/>
</dbReference>
<dbReference type="PANTHER" id="PTHR23407:SF1">
    <property type="entry name" value="5-FORMYLTETRAHYDROFOLATE CYCLO-LIGASE"/>
    <property type="match status" value="1"/>
</dbReference>
<sequence>MRNLLSPTYHHTRSVALATLGAKKIPLKNGMKIATFYPIQSEVNVKIFIDKIRNKGCSFCLPAIEGNKMIFRQYDDPKYLVKEKFGILSPPRHAQEINPDLILMPLVAFDSHGNRIGYGKGYYDHAIAYARLEGKNPYLVGIAFDVQETSYIKVESTDIRLHAILTESRFDKFN</sequence>
<dbReference type="EC" id="6.3.3.2" evidence="5"/>
<evidence type="ECO:0000256" key="2">
    <source>
        <dbReference type="ARBA" id="ARBA00022741"/>
    </source>
</evidence>
<dbReference type="InterPro" id="IPR024185">
    <property type="entry name" value="FTHF_cligase-like_sf"/>
</dbReference>
<comment type="cofactor">
    <cofactor evidence="5">
        <name>Mg(2+)</name>
        <dbReference type="ChEBI" id="CHEBI:18420"/>
    </cofactor>
</comment>
<dbReference type="GO" id="GO:0009396">
    <property type="term" value="P:folic acid-containing compound biosynthetic process"/>
    <property type="evidence" value="ECO:0007669"/>
    <property type="project" value="TreeGrafter"/>
</dbReference>
<dbReference type="Proteomes" id="UP000236895">
    <property type="component" value="Unassembled WGS sequence"/>
</dbReference>
<reference evidence="6 7" key="1">
    <citation type="submission" date="2018-11" db="EMBL/GenBank/DDBJ databases">
        <title>Genome Analysis of Haplotype D of Candidatus Liberibacter Solanacearum.</title>
        <authorList>
            <person name="Katsir L."/>
            <person name="Ruan Z."/>
            <person name="Santos Garcia D."/>
            <person name="Piasezky A."/>
            <person name="Jiang J."/>
            <person name="Sela N."/>
            <person name="Freilich S."/>
            <person name="Bahar O."/>
        </authorList>
    </citation>
    <scope>NUCLEOTIDE SEQUENCE [LARGE SCALE GENOMIC DNA]</scope>
    <source>
        <strain evidence="7">haplotype D1</strain>
    </source>
</reference>
<dbReference type="GO" id="GO:0005524">
    <property type="term" value="F:ATP binding"/>
    <property type="evidence" value="ECO:0007669"/>
    <property type="project" value="UniProtKB-KW"/>
</dbReference>
<dbReference type="Pfam" id="PF01812">
    <property type="entry name" value="5-FTHF_cyc-lig"/>
    <property type="match status" value="1"/>
</dbReference>
<comment type="caution">
    <text evidence="6">The sequence shown here is derived from an EMBL/GenBank/DDBJ whole genome shotgun (WGS) entry which is preliminary data.</text>
</comment>
<keyword evidence="2 4" id="KW-0547">Nucleotide-binding</keyword>
<proteinExistence type="inferred from homology"/>
<dbReference type="InterPro" id="IPR002698">
    <property type="entry name" value="FTHF_cligase"/>
</dbReference>
<dbReference type="InterPro" id="IPR037171">
    <property type="entry name" value="NagB/RpiA_transferase-like"/>
</dbReference>
<comment type="catalytic activity">
    <reaction evidence="5">
        <text>(6S)-5-formyl-5,6,7,8-tetrahydrofolate + ATP = (6R)-5,10-methenyltetrahydrofolate + ADP + phosphate</text>
        <dbReference type="Rhea" id="RHEA:10488"/>
        <dbReference type="ChEBI" id="CHEBI:30616"/>
        <dbReference type="ChEBI" id="CHEBI:43474"/>
        <dbReference type="ChEBI" id="CHEBI:57455"/>
        <dbReference type="ChEBI" id="CHEBI:57457"/>
        <dbReference type="ChEBI" id="CHEBI:456216"/>
        <dbReference type="EC" id="6.3.3.2"/>
    </reaction>
</comment>
<comment type="similarity">
    <text evidence="1 5">Belongs to the 5-formyltetrahydrofolate cyclo-ligase family.</text>
</comment>
<keyword evidence="3 4" id="KW-0067">ATP-binding</keyword>
<dbReference type="GO" id="GO:0030272">
    <property type="term" value="F:5-formyltetrahydrofolate cyclo-ligase activity"/>
    <property type="evidence" value="ECO:0007669"/>
    <property type="project" value="UniProtKB-EC"/>
</dbReference>
<accession>A0A424FN01</accession>
<evidence type="ECO:0000256" key="5">
    <source>
        <dbReference type="RuleBase" id="RU361279"/>
    </source>
</evidence>
<evidence type="ECO:0000256" key="3">
    <source>
        <dbReference type="ARBA" id="ARBA00022840"/>
    </source>
</evidence>
<dbReference type="AlphaFoldDB" id="A0A424FN01"/>
<keyword evidence="5" id="KW-0460">Magnesium</keyword>
<dbReference type="NCBIfam" id="TIGR02727">
    <property type="entry name" value="MTHFS_bact"/>
    <property type="match status" value="1"/>
</dbReference>
<keyword evidence="5" id="KW-0479">Metal-binding</keyword>
<keyword evidence="6" id="KW-0436">Ligase</keyword>
<dbReference type="GO" id="GO:0035999">
    <property type="term" value="P:tetrahydrofolate interconversion"/>
    <property type="evidence" value="ECO:0007669"/>
    <property type="project" value="TreeGrafter"/>
</dbReference>
<evidence type="ECO:0000313" key="6">
    <source>
        <dbReference type="EMBL" id="RPD37541.1"/>
    </source>
</evidence>
<evidence type="ECO:0000256" key="1">
    <source>
        <dbReference type="ARBA" id="ARBA00010638"/>
    </source>
</evidence>
<dbReference type="PANTHER" id="PTHR23407">
    <property type="entry name" value="ATPASE INHIBITOR/5-FORMYLTETRAHYDROFOLATE CYCLO-LIGASE"/>
    <property type="match status" value="1"/>
</dbReference>
<organism evidence="6 7">
    <name type="scientific">Candidatus Liberibacter solanacearum</name>
    <dbReference type="NCBI Taxonomy" id="556287"/>
    <lineage>
        <taxon>Bacteria</taxon>
        <taxon>Pseudomonadati</taxon>
        <taxon>Pseudomonadota</taxon>
        <taxon>Alphaproteobacteria</taxon>
        <taxon>Hyphomicrobiales</taxon>
        <taxon>Rhizobiaceae</taxon>
        <taxon>Liberibacter</taxon>
    </lineage>
</organism>
<evidence type="ECO:0000256" key="4">
    <source>
        <dbReference type="PIRSR" id="PIRSR006806-1"/>
    </source>
</evidence>
<dbReference type="PIRSF" id="PIRSF006806">
    <property type="entry name" value="FTHF_cligase"/>
    <property type="match status" value="1"/>
</dbReference>
<dbReference type="Gene3D" id="3.40.50.10420">
    <property type="entry name" value="NagB/RpiA/CoA transferase-like"/>
    <property type="match status" value="1"/>
</dbReference>
<dbReference type="GO" id="GO:0046872">
    <property type="term" value="F:metal ion binding"/>
    <property type="evidence" value="ECO:0007669"/>
    <property type="project" value="UniProtKB-KW"/>
</dbReference>
<feature type="binding site" evidence="4">
    <location>
        <begin position="115"/>
        <end position="123"/>
    </location>
    <ligand>
        <name>ATP</name>
        <dbReference type="ChEBI" id="CHEBI:30616"/>
    </ligand>
</feature>
<dbReference type="EMBL" id="PKRU02000008">
    <property type="protein sequence ID" value="RPD37541.1"/>
    <property type="molecule type" value="Genomic_DNA"/>
</dbReference>
<feature type="binding site" evidence="4">
    <location>
        <position position="42"/>
    </location>
    <ligand>
        <name>substrate</name>
    </ligand>
</feature>
<evidence type="ECO:0000313" key="7">
    <source>
        <dbReference type="Proteomes" id="UP000236895"/>
    </source>
</evidence>
<gene>
    <name evidence="6" type="ORF">C0030_001925</name>
</gene>